<feature type="signal peptide" evidence="1">
    <location>
        <begin position="1"/>
        <end position="22"/>
    </location>
</feature>
<dbReference type="KEGG" id="dan:6505355"/>
<evidence type="ECO:0000313" key="2">
    <source>
        <dbReference type="EMBL" id="EDV32982.2"/>
    </source>
</evidence>
<dbReference type="Proteomes" id="UP000007801">
    <property type="component" value="Unassembled WGS sequence"/>
</dbReference>
<dbReference type="OrthoDB" id="7988812at2759"/>
<organism evidence="2 3">
    <name type="scientific">Drosophila ananassae</name>
    <name type="common">Fruit fly</name>
    <dbReference type="NCBI Taxonomy" id="7217"/>
    <lineage>
        <taxon>Eukaryota</taxon>
        <taxon>Metazoa</taxon>
        <taxon>Ecdysozoa</taxon>
        <taxon>Arthropoda</taxon>
        <taxon>Hexapoda</taxon>
        <taxon>Insecta</taxon>
        <taxon>Pterygota</taxon>
        <taxon>Neoptera</taxon>
        <taxon>Endopterygota</taxon>
        <taxon>Diptera</taxon>
        <taxon>Brachycera</taxon>
        <taxon>Muscomorpha</taxon>
        <taxon>Ephydroidea</taxon>
        <taxon>Drosophilidae</taxon>
        <taxon>Drosophila</taxon>
        <taxon>Sophophora</taxon>
    </lineage>
</organism>
<name>B3MUR7_DROAN</name>
<evidence type="ECO:0000256" key="1">
    <source>
        <dbReference type="SAM" id="SignalP"/>
    </source>
</evidence>
<reference evidence="2 3" key="1">
    <citation type="journal article" date="2007" name="Nature">
        <title>Evolution of genes and genomes on the Drosophila phylogeny.</title>
        <authorList>
            <consortium name="Drosophila 12 Genomes Consortium"/>
            <person name="Clark A.G."/>
            <person name="Eisen M.B."/>
            <person name="Smith D.R."/>
            <person name="Bergman C.M."/>
            <person name="Oliver B."/>
            <person name="Markow T.A."/>
            <person name="Kaufman T.C."/>
            <person name="Kellis M."/>
            <person name="Gelbart W."/>
            <person name="Iyer V.N."/>
            <person name="Pollard D.A."/>
            <person name="Sackton T.B."/>
            <person name="Larracuente A.M."/>
            <person name="Singh N.D."/>
            <person name="Abad J.P."/>
            <person name="Abt D.N."/>
            <person name="Adryan B."/>
            <person name="Aguade M."/>
            <person name="Akashi H."/>
            <person name="Anderson W.W."/>
            <person name="Aquadro C.F."/>
            <person name="Ardell D.H."/>
            <person name="Arguello R."/>
            <person name="Artieri C.G."/>
            <person name="Barbash D.A."/>
            <person name="Barker D."/>
            <person name="Barsanti P."/>
            <person name="Batterham P."/>
            <person name="Batzoglou S."/>
            <person name="Begun D."/>
            <person name="Bhutkar A."/>
            <person name="Blanco E."/>
            <person name="Bosak S.A."/>
            <person name="Bradley R.K."/>
            <person name="Brand A.D."/>
            <person name="Brent M.R."/>
            <person name="Brooks A.N."/>
            <person name="Brown R.H."/>
            <person name="Butlin R.K."/>
            <person name="Caggese C."/>
            <person name="Calvi B.R."/>
            <person name="Bernardo de Carvalho A."/>
            <person name="Caspi A."/>
            <person name="Castrezana S."/>
            <person name="Celniker S.E."/>
            <person name="Chang J.L."/>
            <person name="Chapple C."/>
            <person name="Chatterji S."/>
            <person name="Chinwalla A."/>
            <person name="Civetta A."/>
            <person name="Clifton S.W."/>
            <person name="Comeron J.M."/>
            <person name="Costello J.C."/>
            <person name="Coyne J.A."/>
            <person name="Daub J."/>
            <person name="David R.G."/>
            <person name="Delcher A.L."/>
            <person name="Delehaunty K."/>
            <person name="Do C.B."/>
            <person name="Ebling H."/>
            <person name="Edwards K."/>
            <person name="Eickbush T."/>
            <person name="Evans J.D."/>
            <person name="Filipski A."/>
            <person name="Findeiss S."/>
            <person name="Freyhult E."/>
            <person name="Fulton L."/>
            <person name="Fulton R."/>
            <person name="Garcia A.C."/>
            <person name="Gardiner A."/>
            <person name="Garfield D.A."/>
            <person name="Garvin B.E."/>
            <person name="Gibson G."/>
            <person name="Gilbert D."/>
            <person name="Gnerre S."/>
            <person name="Godfrey J."/>
            <person name="Good R."/>
            <person name="Gotea V."/>
            <person name="Gravely B."/>
            <person name="Greenberg A.J."/>
            <person name="Griffiths-Jones S."/>
            <person name="Gross S."/>
            <person name="Guigo R."/>
            <person name="Gustafson E.A."/>
            <person name="Haerty W."/>
            <person name="Hahn M.W."/>
            <person name="Halligan D.L."/>
            <person name="Halpern A.L."/>
            <person name="Halter G.M."/>
            <person name="Han M.V."/>
            <person name="Heger A."/>
            <person name="Hillier L."/>
            <person name="Hinrichs A.S."/>
            <person name="Holmes I."/>
            <person name="Hoskins R.A."/>
            <person name="Hubisz M.J."/>
            <person name="Hultmark D."/>
            <person name="Huntley M.A."/>
            <person name="Jaffe D.B."/>
            <person name="Jagadeeshan S."/>
            <person name="Jeck W.R."/>
            <person name="Johnson J."/>
            <person name="Jones C.D."/>
            <person name="Jordan W.C."/>
            <person name="Karpen G.H."/>
            <person name="Kataoka E."/>
            <person name="Keightley P.D."/>
            <person name="Kheradpour P."/>
            <person name="Kirkness E.F."/>
            <person name="Koerich L.B."/>
            <person name="Kristiansen K."/>
            <person name="Kudrna D."/>
            <person name="Kulathinal R.J."/>
            <person name="Kumar S."/>
            <person name="Kwok R."/>
            <person name="Lander E."/>
            <person name="Langley C.H."/>
            <person name="Lapoint R."/>
            <person name="Lazzaro B.P."/>
            <person name="Lee S.J."/>
            <person name="Levesque L."/>
            <person name="Li R."/>
            <person name="Lin C.F."/>
            <person name="Lin M.F."/>
            <person name="Lindblad-Toh K."/>
            <person name="Llopart A."/>
            <person name="Long M."/>
            <person name="Low L."/>
            <person name="Lozovsky E."/>
            <person name="Lu J."/>
            <person name="Luo M."/>
            <person name="Machado C.A."/>
            <person name="Makalowski W."/>
            <person name="Marzo M."/>
            <person name="Matsuda M."/>
            <person name="Matzkin L."/>
            <person name="McAllister B."/>
            <person name="McBride C.S."/>
            <person name="McKernan B."/>
            <person name="McKernan K."/>
            <person name="Mendez-Lago M."/>
            <person name="Minx P."/>
            <person name="Mollenhauer M.U."/>
            <person name="Montooth K."/>
            <person name="Mount S.M."/>
            <person name="Mu X."/>
            <person name="Myers E."/>
            <person name="Negre B."/>
            <person name="Newfeld S."/>
            <person name="Nielsen R."/>
            <person name="Noor M.A."/>
            <person name="O'Grady P."/>
            <person name="Pachter L."/>
            <person name="Papaceit M."/>
            <person name="Parisi M.J."/>
            <person name="Parisi M."/>
            <person name="Parts L."/>
            <person name="Pedersen J.S."/>
            <person name="Pesole G."/>
            <person name="Phillippy A.M."/>
            <person name="Ponting C.P."/>
            <person name="Pop M."/>
            <person name="Porcelli D."/>
            <person name="Powell J.R."/>
            <person name="Prohaska S."/>
            <person name="Pruitt K."/>
            <person name="Puig M."/>
            <person name="Quesneville H."/>
            <person name="Ram K.R."/>
            <person name="Rand D."/>
            <person name="Rasmussen M.D."/>
            <person name="Reed L.K."/>
            <person name="Reenan R."/>
            <person name="Reily A."/>
            <person name="Remington K.A."/>
            <person name="Rieger T.T."/>
            <person name="Ritchie M.G."/>
            <person name="Robin C."/>
            <person name="Rogers Y.H."/>
            <person name="Rohde C."/>
            <person name="Rozas J."/>
            <person name="Rubenfield M.J."/>
            <person name="Ruiz A."/>
            <person name="Russo S."/>
            <person name="Salzberg S.L."/>
            <person name="Sanchez-Gracia A."/>
            <person name="Saranga D.J."/>
            <person name="Sato H."/>
            <person name="Schaeffer S.W."/>
            <person name="Schatz M.C."/>
            <person name="Schlenke T."/>
            <person name="Schwartz R."/>
            <person name="Segarra C."/>
            <person name="Singh R.S."/>
            <person name="Sirot L."/>
            <person name="Sirota M."/>
            <person name="Sisneros N.B."/>
            <person name="Smith C.D."/>
            <person name="Smith T.F."/>
            <person name="Spieth J."/>
            <person name="Stage D.E."/>
            <person name="Stark A."/>
            <person name="Stephan W."/>
            <person name="Strausberg R.L."/>
            <person name="Strempel S."/>
            <person name="Sturgill D."/>
            <person name="Sutton G."/>
            <person name="Sutton G.G."/>
            <person name="Tao W."/>
            <person name="Teichmann S."/>
            <person name="Tobari Y.N."/>
            <person name="Tomimura Y."/>
            <person name="Tsolas J.M."/>
            <person name="Valente V.L."/>
            <person name="Venter E."/>
            <person name="Venter J.C."/>
            <person name="Vicario S."/>
            <person name="Vieira F.G."/>
            <person name="Vilella A.J."/>
            <person name="Villasante A."/>
            <person name="Walenz B."/>
            <person name="Wang J."/>
            <person name="Wasserman M."/>
            <person name="Watts T."/>
            <person name="Wilson D."/>
            <person name="Wilson R.K."/>
            <person name="Wing R.A."/>
            <person name="Wolfner M.F."/>
            <person name="Wong A."/>
            <person name="Wong G.K."/>
            <person name="Wu C.I."/>
            <person name="Wu G."/>
            <person name="Yamamoto D."/>
            <person name="Yang H.P."/>
            <person name="Yang S.P."/>
            <person name="Yorke J.A."/>
            <person name="Yoshida K."/>
            <person name="Zdobnov E."/>
            <person name="Zhang P."/>
            <person name="Zhang Y."/>
            <person name="Zimin A.V."/>
            <person name="Baldwin J."/>
            <person name="Abdouelleil A."/>
            <person name="Abdulkadir J."/>
            <person name="Abebe A."/>
            <person name="Abera B."/>
            <person name="Abreu J."/>
            <person name="Acer S.C."/>
            <person name="Aftuck L."/>
            <person name="Alexander A."/>
            <person name="An P."/>
            <person name="Anderson E."/>
            <person name="Anderson S."/>
            <person name="Arachi H."/>
            <person name="Azer M."/>
            <person name="Bachantsang P."/>
            <person name="Barry A."/>
            <person name="Bayul T."/>
            <person name="Berlin A."/>
            <person name="Bessette D."/>
            <person name="Bloom T."/>
            <person name="Blye J."/>
            <person name="Boguslavskiy L."/>
            <person name="Bonnet C."/>
            <person name="Boukhgalter B."/>
            <person name="Bourzgui I."/>
            <person name="Brown A."/>
            <person name="Cahill P."/>
            <person name="Channer S."/>
            <person name="Cheshatsang Y."/>
            <person name="Chuda L."/>
            <person name="Citroen M."/>
            <person name="Collymore A."/>
            <person name="Cooke P."/>
            <person name="Costello M."/>
            <person name="D'Aco K."/>
            <person name="Daza R."/>
            <person name="De Haan G."/>
            <person name="DeGray S."/>
            <person name="DeMaso C."/>
            <person name="Dhargay N."/>
            <person name="Dooley K."/>
            <person name="Dooley E."/>
            <person name="Doricent M."/>
            <person name="Dorje P."/>
            <person name="Dorjee K."/>
            <person name="Dupes A."/>
            <person name="Elong R."/>
            <person name="Falk J."/>
            <person name="Farina A."/>
            <person name="Faro S."/>
            <person name="Ferguson D."/>
            <person name="Fisher S."/>
            <person name="Foley C.D."/>
            <person name="Franke A."/>
            <person name="Friedrich D."/>
            <person name="Gadbois L."/>
            <person name="Gearin G."/>
            <person name="Gearin C.R."/>
            <person name="Giannoukos G."/>
            <person name="Goode T."/>
            <person name="Graham J."/>
            <person name="Grandbois E."/>
            <person name="Grewal S."/>
            <person name="Gyaltsen K."/>
            <person name="Hafez N."/>
            <person name="Hagos B."/>
            <person name="Hall J."/>
            <person name="Henson C."/>
            <person name="Hollinger A."/>
            <person name="Honan T."/>
            <person name="Huard M.D."/>
            <person name="Hughes L."/>
            <person name="Hurhula B."/>
            <person name="Husby M.E."/>
            <person name="Kamat A."/>
            <person name="Kanga B."/>
            <person name="Kashin S."/>
            <person name="Khazanovich D."/>
            <person name="Kisner P."/>
            <person name="Lance K."/>
            <person name="Lara M."/>
            <person name="Lee W."/>
            <person name="Lennon N."/>
            <person name="Letendre F."/>
            <person name="LeVine R."/>
            <person name="Lipovsky A."/>
            <person name="Liu X."/>
            <person name="Liu J."/>
            <person name="Liu S."/>
            <person name="Lokyitsang T."/>
            <person name="Lokyitsang Y."/>
            <person name="Lubonja R."/>
            <person name="Lui A."/>
            <person name="MacDonald P."/>
            <person name="Magnisalis V."/>
            <person name="Maru K."/>
            <person name="Matthews C."/>
            <person name="McCusker W."/>
            <person name="McDonough S."/>
            <person name="Mehta T."/>
            <person name="Meldrim J."/>
            <person name="Meneus L."/>
            <person name="Mihai O."/>
            <person name="Mihalev A."/>
            <person name="Mihova T."/>
            <person name="Mittelman R."/>
            <person name="Mlenga V."/>
            <person name="Montmayeur A."/>
            <person name="Mulrain L."/>
            <person name="Navidi A."/>
            <person name="Naylor J."/>
            <person name="Negash T."/>
            <person name="Nguyen T."/>
            <person name="Nguyen N."/>
            <person name="Nicol R."/>
            <person name="Norbu C."/>
            <person name="Norbu N."/>
            <person name="Novod N."/>
            <person name="O'Neill B."/>
            <person name="Osman S."/>
            <person name="Markiewicz E."/>
            <person name="Oyono O.L."/>
            <person name="Patti C."/>
            <person name="Phunkhang P."/>
            <person name="Pierre F."/>
            <person name="Priest M."/>
            <person name="Raghuraman S."/>
            <person name="Rege F."/>
            <person name="Reyes R."/>
            <person name="Rise C."/>
            <person name="Rogov P."/>
            <person name="Ross K."/>
            <person name="Ryan E."/>
            <person name="Settipalli S."/>
            <person name="Shea T."/>
            <person name="Sherpa N."/>
            <person name="Shi L."/>
            <person name="Shih D."/>
            <person name="Sparrow T."/>
            <person name="Spaulding J."/>
            <person name="Stalker J."/>
            <person name="Stange-Thomann N."/>
            <person name="Stavropoulos S."/>
            <person name="Stone C."/>
            <person name="Strader C."/>
            <person name="Tesfaye S."/>
            <person name="Thomson T."/>
            <person name="Thoulutsang Y."/>
            <person name="Thoulutsang D."/>
            <person name="Topham K."/>
            <person name="Topping I."/>
            <person name="Tsamla T."/>
            <person name="Vassiliev H."/>
            <person name="Vo A."/>
            <person name="Wangchuk T."/>
            <person name="Wangdi T."/>
            <person name="Weiand M."/>
            <person name="Wilkinson J."/>
            <person name="Wilson A."/>
            <person name="Yadav S."/>
            <person name="Young G."/>
            <person name="Yu Q."/>
            <person name="Zembek L."/>
            <person name="Zhong D."/>
            <person name="Zimmer A."/>
            <person name="Zwirko Z."/>
            <person name="Jaffe D.B."/>
            <person name="Alvarez P."/>
            <person name="Brockman W."/>
            <person name="Butler J."/>
            <person name="Chin C."/>
            <person name="Gnerre S."/>
            <person name="Grabherr M."/>
            <person name="Kleber M."/>
            <person name="Mauceli E."/>
            <person name="MacCallum I."/>
        </authorList>
    </citation>
    <scope>NUCLEOTIDE SEQUENCE [LARGE SCALE GENOMIC DNA]</scope>
    <source>
        <strain evidence="3">Tucson 14024-0371.13</strain>
    </source>
</reference>
<keyword evidence="3" id="KW-1185">Reference proteome</keyword>
<dbReference type="EMBL" id="CH902624">
    <property type="protein sequence ID" value="EDV32982.2"/>
    <property type="molecule type" value="Genomic_DNA"/>
</dbReference>
<dbReference type="GeneID" id="6505355"/>
<dbReference type="AlphaFoldDB" id="B3MUR7"/>
<accession>B3MUR7</accession>
<proteinExistence type="predicted"/>
<feature type="chain" id="PRO_5006454964" description="Protein quiver" evidence="1">
    <location>
        <begin position="23"/>
        <end position="150"/>
    </location>
</feature>
<protein>
    <recommendedName>
        <fullName evidence="4">Protein quiver</fullName>
    </recommendedName>
</protein>
<evidence type="ECO:0000313" key="3">
    <source>
        <dbReference type="Proteomes" id="UP000007801"/>
    </source>
</evidence>
<keyword evidence="1" id="KW-0732">Signal</keyword>
<gene>
    <name evidence="2" type="primary">Dana\GF22701</name>
    <name evidence="2" type="synonym">dana_GLEANR_674</name>
    <name evidence="2" type="ORF">GF22701</name>
</gene>
<dbReference type="STRING" id="7217.B3MUR7"/>
<dbReference type="HOGENOM" id="CLU_1715183_0_0_1"/>
<sequence>MNAKLVIAGVLLAFVCVQFADSLVCYTCTTPKDCKSPKKVTCTNNAANETSNYLNVYHQGVRNATSTRFDCLALKYTWNNDVIHQLHGCVHPAVGACSLSLKPAYSHFNKTRCVLCSGNKCNKNPAGKVSSSSITIAASIVGIVLAKIYA</sequence>
<evidence type="ECO:0008006" key="4">
    <source>
        <dbReference type="Google" id="ProtNLM"/>
    </source>
</evidence>
<dbReference type="eggNOG" id="ENOG502TKX1">
    <property type="taxonomic scope" value="Eukaryota"/>
</dbReference>
<dbReference type="InParanoid" id="B3MUR7"/>